<reference evidence="1" key="1">
    <citation type="submission" date="2024-05" db="EMBL/GenBank/DDBJ databases">
        <title>Whole genome shotgun sequence of Streptomyces violascens NBRC 12920.</title>
        <authorList>
            <person name="Komaki H."/>
            <person name="Tamura T."/>
        </authorList>
    </citation>
    <scope>NUCLEOTIDE SEQUENCE</scope>
    <source>
        <strain evidence="1">NBRC 12920</strain>
    </source>
</reference>
<keyword evidence="2" id="KW-1185">Reference proteome</keyword>
<sequence>MTAAACALVGAVSEETLTAHGFTRRTDVHQAARCAELWAVENRRRGDRGALDRHQDQEATR</sequence>
<organism evidence="1 2">
    <name type="scientific">Streptomyces violascens</name>
    <dbReference type="NCBI Taxonomy" id="67381"/>
    <lineage>
        <taxon>Bacteria</taxon>
        <taxon>Bacillati</taxon>
        <taxon>Actinomycetota</taxon>
        <taxon>Actinomycetes</taxon>
        <taxon>Kitasatosporales</taxon>
        <taxon>Streptomycetaceae</taxon>
        <taxon>Streptomyces</taxon>
    </lineage>
</organism>
<protein>
    <submittedName>
        <fullName evidence="1">Uncharacterized protein</fullName>
    </submittedName>
</protein>
<proteinExistence type="predicted"/>
<accession>A0ABQ3QRC9</accession>
<evidence type="ECO:0000313" key="1">
    <source>
        <dbReference type="EMBL" id="GHI39838.1"/>
    </source>
</evidence>
<name>A0ABQ3QRC9_9ACTN</name>
<dbReference type="EMBL" id="BNDY01000016">
    <property type="protein sequence ID" value="GHI39838.1"/>
    <property type="molecule type" value="Genomic_DNA"/>
</dbReference>
<comment type="caution">
    <text evidence="1">The sequence shown here is derived from an EMBL/GenBank/DDBJ whole genome shotgun (WGS) entry which is preliminary data.</text>
</comment>
<dbReference type="Proteomes" id="UP001050808">
    <property type="component" value="Unassembled WGS sequence"/>
</dbReference>
<dbReference type="RefSeq" id="WP_023543971.1">
    <property type="nucleotide sequence ID" value="NZ_BNDY01000016.1"/>
</dbReference>
<evidence type="ECO:0000313" key="2">
    <source>
        <dbReference type="Proteomes" id="UP001050808"/>
    </source>
</evidence>
<gene>
    <name evidence="1" type="ORF">Sviol_42460</name>
</gene>